<name>A0A5Q2FA48_9ACTN</name>
<dbReference type="RefSeq" id="WP_153571136.1">
    <property type="nucleotide sequence ID" value="NZ_CP045725.1"/>
</dbReference>
<sequence>MCRDRGHDEFYYGDPERMTGDPVPAPFIDTPRMTIVRRVVVAELLRQAFASLPLEATQVSGAPSTHGRFGSVKQWLGLDESGAKPNGEAVRKWLRGSREVLRVVERFIKYTGLSPTDSDAMRKWLQNRLADEIDRIANDPIYNQALLSERLANAGLLPMFGFPTKVRTLYFDPPHADGPPKAVADRALDLAVSMFSPGNAVIKDGWSYLADGFVALDPLAPESRPKRLGNPLGRPVEIERCKCGYASHASTGGGACPVCGDRTTRSSLYQPSGFRATMRDDHVRRNAGSGTGAADLAWTDLGRRTNMVDAVKVWQLEQAQLIVVNDNRGREFEFVDDHFGSVGVHSGGDGVRSPRRGVIGDIRTTDAVMLMLDKVRLQGGVVNTHPEECPAGRSAMQSFAEALKLGCQAELDVQPQELSGGIQSRATLNGMRTAAVYLADTLENGAGYAVELAQGPILRRALSVIADRLSSQWQADDHRACDSSCADCLRSWDNRFVHGLLDWRLALDVADLALGRRLNLDRWLGLAAESAAHFVRVYGHILEEDNHQVEILDAGALTAVVAGRRAVLLGHPLWSRKHRLNRLQLDTVRALERRGLTVFMSDVRESRRTPDMIFSLLAPAAAGGHPGMQSPVVLPPAAEAEGIDLDPDWADLEGIVDERIRPLVVHLAQRDVPMPEAGLEVGDMAWPVDLGWPDARVAVVLEADSDRDFWCSQNNWRIVRAHRVNGDDSALAHEVEEVLR</sequence>
<dbReference type="EMBL" id="CP045725">
    <property type="protein sequence ID" value="QGF22607.1"/>
    <property type="molecule type" value="Genomic_DNA"/>
</dbReference>
<dbReference type="AlphaFoldDB" id="A0A5Q2FA48"/>
<proteinExistence type="predicted"/>
<evidence type="ECO:0000313" key="3">
    <source>
        <dbReference type="Proteomes" id="UP000386847"/>
    </source>
</evidence>
<keyword evidence="3" id="KW-1185">Reference proteome</keyword>
<reference evidence="2 3" key="1">
    <citation type="submission" date="2019-10" db="EMBL/GenBank/DDBJ databases">
        <title>Genomic analysis of Raineyella sp. CBA3103.</title>
        <authorList>
            <person name="Roh S.W."/>
        </authorList>
    </citation>
    <scope>NUCLEOTIDE SEQUENCE [LARGE SCALE GENOMIC DNA]</scope>
    <source>
        <strain evidence="2 3">CBA3103</strain>
    </source>
</reference>
<evidence type="ECO:0000313" key="2">
    <source>
        <dbReference type="EMBL" id="QGF22607.1"/>
    </source>
</evidence>
<dbReference type="Proteomes" id="UP000386847">
    <property type="component" value="Chromosome"/>
</dbReference>
<feature type="domain" description="MrfA-like Zn-binding" evidence="1">
    <location>
        <begin position="400"/>
        <end position="489"/>
    </location>
</feature>
<dbReference type="KEGG" id="rain:Rai3103_01720"/>
<dbReference type="Pfam" id="PF09369">
    <property type="entry name" value="MZB"/>
    <property type="match status" value="1"/>
</dbReference>
<evidence type="ECO:0000259" key="1">
    <source>
        <dbReference type="Pfam" id="PF09369"/>
    </source>
</evidence>
<protein>
    <submittedName>
        <fullName evidence="2">DUF1998 domain-containing protein</fullName>
    </submittedName>
</protein>
<accession>A0A5Q2FA48</accession>
<organism evidence="2 3">
    <name type="scientific">Raineyella fluvialis</name>
    <dbReference type="NCBI Taxonomy" id="2662261"/>
    <lineage>
        <taxon>Bacteria</taxon>
        <taxon>Bacillati</taxon>
        <taxon>Actinomycetota</taxon>
        <taxon>Actinomycetes</taxon>
        <taxon>Propionibacteriales</taxon>
        <taxon>Propionibacteriaceae</taxon>
        <taxon>Raineyella</taxon>
    </lineage>
</organism>
<gene>
    <name evidence="2" type="ORF">Rai3103_01720</name>
</gene>
<dbReference type="InterPro" id="IPR018973">
    <property type="entry name" value="MZB"/>
</dbReference>